<evidence type="ECO:0000256" key="1">
    <source>
        <dbReference type="SAM" id="MobiDB-lite"/>
    </source>
</evidence>
<evidence type="ECO:0000313" key="4">
    <source>
        <dbReference type="Proteomes" id="UP001165685"/>
    </source>
</evidence>
<gene>
    <name evidence="3" type="ORF">O4U47_31070</name>
</gene>
<sequence>MSDPTVSAFNDLARAHPHRGQSGIGARIARVRKRRGLTQEGLAARCHYSRPHIAQVERGHKVATPAFVSSVARALAIDPSELYGQPFRDSARDEKVHAPINEIRRALAFVEVPPDLEAPPRSLDRLDAELATCKRLRRSAQHVKLGARLPALIEELTYHVYEDDLPRAWRLLFNAQDTAGELVRRLGYNDLTNQLLERSAVAAEKAGDPHLPLMVARRRALLMAGVAAYSPALRLVRRSLDRVDPGHPTAAEATGSLHLRAAVIAARGNEPSAAWDHFEQARTASQRAGARRLDAYGTNFVPGNVAIHGAAVAVELGDVDEAVRRDDDIGERLLSSVSPERRAHHAIDMARAHVDAADRDKALDRLLYAERTAPQMTRYHPMAQAVATHLAGAYRDLPDRLRQLLARMAIT</sequence>
<dbReference type="PROSITE" id="PS50943">
    <property type="entry name" value="HTH_CROC1"/>
    <property type="match status" value="1"/>
</dbReference>
<evidence type="ECO:0000313" key="3">
    <source>
        <dbReference type="EMBL" id="MDA2808988.1"/>
    </source>
</evidence>
<dbReference type="Pfam" id="PF13560">
    <property type="entry name" value="HTH_31"/>
    <property type="match status" value="1"/>
</dbReference>
<dbReference type="CDD" id="cd00093">
    <property type="entry name" value="HTH_XRE"/>
    <property type="match status" value="1"/>
</dbReference>
<proteinExistence type="predicted"/>
<comment type="caution">
    <text evidence="3">The sequence shown here is derived from an EMBL/GenBank/DDBJ whole genome shotgun (WGS) entry which is preliminary data.</text>
</comment>
<name>A0ABT4TWB0_9ACTN</name>
<dbReference type="SMART" id="SM00530">
    <property type="entry name" value="HTH_XRE"/>
    <property type="match status" value="1"/>
</dbReference>
<reference evidence="3" key="1">
    <citation type="submission" date="2023-01" db="EMBL/GenBank/DDBJ databases">
        <title>Draft genome sequence of Nocardiopsis sp. LSu2-4 isolated from halophytes.</title>
        <authorList>
            <person name="Duangmal K."/>
            <person name="Chantavorakit T."/>
        </authorList>
    </citation>
    <scope>NUCLEOTIDE SEQUENCE</scope>
    <source>
        <strain evidence="3">LSu2-4</strain>
    </source>
</reference>
<dbReference type="SUPFAM" id="SSF47413">
    <property type="entry name" value="lambda repressor-like DNA-binding domains"/>
    <property type="match status" value="1"/>
</dbReference>
<feature type="region of interest" description="Disordered" evidence="1">
    <location>
        <begin position="1"/>
        <end position="23"/>
    </location>
</feature>
<dbReference type="RefSeq" id="WP_270681571.1">
    <property type="nucleotide sequence ID" value="NZ_JAQFWP010000128.1"/>
</dbReference>
<keyword evidence="4" id="KW-1185">Reference proteome</keyword>
<protein>
    <submittedName>
        <fullName evidence="3">Helix-turn-helix transcriptional regulator</fullName>
    </submittedName>
</protein>
<dbReference type="EMBL" id="JAQFWP010000128">
    <property type="protein sequence ID" value="MDA2808988.1"/>
    <property type="molecule type" value="Genomic_DNA"/>
</dbReference>
<dbReference type="Gene3D" id="1.10.260.40">
    <property type="entry name" value="lambda repressor-like DNA-binding domains"/>
    <property type="match status" value="1"/>
</dbReference>
<dbReference type="InterPro" id="IPR001387">
    <property type="entry name" value="Cro/C1-type_HTH"/>
</dbReference>
<accession>A0ABT4TWB0</accession>
<feature type="domain" description="HTH cro/C1-type" evidence="2">
    <location>
        <begin position="28"/>
        <end position="82"/>
    </location>
</feature>
<dbReference type="InterPro" id="IPR010982">
    <property type="entry name" value="Lambda_DNA-bd_dom_sf"/>
</dbReference>
<dbReference type="Proteomes" id="UP001165685">
    <property type="component" value="Unassembled WGS sequence"/>
</dbReference>
<organism evidence="3 4">
    <name type="scientific">Nocardiopsis suaedae</name>
    <dbReference type="NCBI Taxonomy" id="3018444"/>
    <lineage>
        <taxon>Bacteria</taxon>
        <taxon>Bacillati</taxon>
        <taxon>Actinomycetota</taxon>
        <taxon>Actinomycetes</taxon>
        <taxon>Streptosporangiales</taxon>
        <taxon>Nocardiopsidaceae</taxon>
        <taxon>Nocardiopsis</taxon>
    </lineage>
</organism>
<evidence type="ECO:0000259" key="2">
    <source>
        <dbReference type="PROSITE" id="PS50943"/>
    </source>
</evidence>